<comment type="subcellular location">
    <subcellularLocation>
        <location evidence="1">Nucleus</location>
    </subcellularLocation>
</comment>
<gene>
    <name evidence="10" type="ORF">B0T10DRAFT_481702</name>
</gene>
<evidence type="ECO:0000256" key="1">
    <source>
        <dbReference type="ARBA" id="ARBA00004123"/>
    </source>
</evidence>
<name>A0A9P9AS91_9HYPO</name>
<comment type="caution">
    <text evidence="10">The sequence shown here is derived from an EMBL/GenBank/DDBJ whole genome shotgun (WGS) entry which is preliminary data.</text>
</comment>
<evidence type="ECO:0000256" key="6">
    <source>
        <dbReference type="ARBA" id="ARBA00023163"/>
    </source>
</evidence>
<keyword evidence="5" id="KW-0805">Transcription regulation</keyword>
<evidence type="ECO:0000313" key="11">
    <source>
        <dbReference type="Proteomes" id="UP000777438"/>
    </source>
</evidence>
<evidence type="ECO:0000256" key="7">
    <source>
        <dbReference type="ARBA" id="ARBA00023242"/>
    </source>
</evidence>
<dbReference type="OrthoDB" id="2289918at2759"/>
<keyword evidence="7" id="KW-0539">Nucleus</keyword>
<feature type="compositionally biased region" description="Polar residues" evidence="8">
    <location>
        <begin position="369"/>
        <end position="378"/>
    </location>
</feature>
<evidence type="ECO:0000256" key="5">
    <source>
        <dbReference type="ARBA" id="ARBA00023015"/>
    </source>
</evidence>
<reference evidence="10 11" key="1">
    <citation type="journal article" date="2021" name="Nat. Commun.">
        <title>Genetic determinants of endophytism in the Arabidopsis root mycobiome.</title>
        <authorList>
            <person name="Mesny F."/>
            <person name="Miyauchi S."/>
            <person name="Thiergart T."/>
            <person name="Pickel B."/>
            <person name="Atanasova L."/>
            <person name="Karlsson M."/>
            <person name="Huettel B."/>
            <person name="Barry K.W."/>
            <person name="Haridas S."/>
            <person name="Chen C."/>
            <person name="Bauer D."/>
            <person name="Andreopoulos W."/>
            <person name="Pangilinan J."/>
            <person name="LaButti K."/>
            <person name="Riley R."/>
            <person name="Lipzen A."/>
            <person name="Clum A."/>
            <person name="Drula E."/>
            <person name="Henrissat B."/>
            <person name="Kohler A."/>
            <person name="Grigoriev I.V."/>
            <person name="Martin F.M."/>
            <person name="Hacquard S."/>
        </authorList>
    </citation>
    <scope>NUCLEOTIDE SEQUENCE [LARGE SCALE GENOMIC DNA]</scope>
    <source>
        <strain evidence="10 11">MPI-CAGE-CH-0241</strain>
    </source>
</reference>
<proteinExistence type="predicted"/>
<evidence type="ECO:0000256" key="4">
    <source>
        <dbReference type="ARBA" id="ARBA00022833"/>
    </source>
</evidence>
<accession>A0A9P9AS91</accession>
<dbReference type="Pfam" id="PF13919">
    <property type="entry name" value="ASXH"/>
    <property type="match status" value="1"/>
</dbReference>
<dbReference type="EMBL" id="JAGPYM010000006">
    <property type="protein sequence ID" value="KAH6893192.1"/>
    <property type="molecule type" value="Genomic_DNA"/>
</dbReference>
<dbReference type="GO" id="GO:0008270">
    <property type="term" value="F:zinc ion binding"/>
    <property type="evidence" value="ECO:0007669"/>
    <property type="project" value="UniProtKB-KW"/>
</dbReference>
<sequence>MPYPGPQLRANGSLRNHLPQLLYPWILQRTSHEKRPHISGPDTPSPSLHNRPRCSRRLALALFLLVLHRPDTSAISPRPFAIPWAPYPGATRKPNTFRMGSPKIANGDTEATRSSSPLSPIHEPELPDASDAQLPPVENIELSSPAGSKESSTAPKPQSPKSPKKRKRLVVKRAPKKSKWDAASLLGDPKSPLASAELRTLLTNPMAWDVLDQEEKAEILALFPDNQHILKADTQDARPDFASLRNDDSFRYDCAAYTEHLAQGRHDPEWLEMAWSAHQRRRIGDFDEYLETKFNEDWDVELPPEMKSSRVRLVTKESDVNTEDTEMKQASNGSDKNDQDETMGDHPDEIKKEENGLIRKDEDDHSKEQPQTVANPTIDNKKEEDEIMDEPPKPVAEEADKQHKRVQDQEDQVTDEITVADVEMKEKDLGRKTTTVCRPRRNTKRVIYAESDSSEDELA</sequence>
<dbReference type="PROSITE" id="PS51916">
    <property type="entry name" value="DEUBAD"/>
    <property type="match status" value="1"/>
</dbReference>
<evidence type="ECO:0000313" key="10">
    <source>
        <dbReference type="EMBL" id="KAH6893192.1"/>
    </source>
</evidence>
<evidence type="ECO:0000256" key="3">
    <source>
        <dbReference type="ARBA" id="ARBA00022771"/>
    </source>
</evidence>
<keyword evidence="4" id="KW-0862">Zinc</keyword>
<keyword evidence="11" id="KW-1185">Reference proteome</keyword>
<evidence type="ECO:0000256" key="8">
    <source>
        <dbReference type="SAM" id="MobiDB-lite"/>
    </source>
</evidence>
<feature type="compositionally biased region" description="Basic residues" evidence="8">
    <location>
        <begin position="162"/>
        <end position="176"/>
    </location>
</feature>
<evidence type="ECO:0000256" key="2">
    <source>
        <dbReference type="ARBA" id="ARBA00022723"/>
    </source>
</evidence>
<dbReference type="InterPro" id="IPR028020">
    <property type="entry name" value="ASX_DEUBAD_dom"/>
</dbReference>
<feature type="compositionally biased region" description="Basic and acidic residues" evidence="8">
    <location>
        <begin position="379"/>
        <end position="408"/>
    </location>
</feature>
<feature type="domain" description="DEUBAD" evidence="9">
    <location>
        <begin position="189"/>
        <end position="303"/>
    </location>
</feature>
<feature type="region of interest" description="Disordered" evidence="8">
    <location>
        <begin position="93"/>
        <end position="176"/>
    </location>
</feature>
<dbReference type="InterPro" id="IPR044867">
    <property type="entry name" value="DEUBAD_dom"/>
</dbReference>
<evidence type="ECO:0000259" key="9">
    <source>
        <dbReference type="PROSITE" id="PS51916"/>
    </source>
</evidence>
<keyword evidence="2" id="KW-0479">Metal-binding</keyword>
<feature type="region of interest" description="Disordered" evidence="8">
    <location>
        <begin position="309"/>
        <end position="412"/>
    </location>
</feature>
<protein>
    <submittedName>
        <fullName evidence="10">Asx homology domain-containing protein</fullName>
    </submittedName>
</protein>
<dbReference type="AlphaFoldDB" id="A0A9P9AS91"/>
<feature type="compositionally biased region" description="Polar residues" evidence="8">
    <location>
        <begin position="141"/>
        <end position="153"/>
    </location>
</feature>
<keyword evidence="3" id="KW-0863">Zinc-finger</keyword>
<dbReference type="GO" id="GO:0005634">
    <property type="term" value="C:nucleus"/>
    <property type="evidence" value="ECO:0007669"/>
    <property type="project" value="UniProtKB-SubCell"/>
</dbReference>
<keyword evidence="6" id="KW-0804">Transcription</keyword>
<organism evidence="10 11">
    <name type="scientific">Thelonectria olida</name>
    <dbReference type="NCBI Taxonomy" id="1576542"/>
    <lineage>
        <taxon>Eukaryota</taxon>
        <taxon>Fungi</taxon>
        <taxon>Dikarya</taxon>
        <taxon>Ascomycota</taxon>
        <taxon>Pezizomycotina</taxon>
        <taxon>Sordariomycetes</taxon>
        <taxon>Hypocreomycetidae</taxon>
        <taxon>Hypocreales</taxon>
        <taxon>Nectriaceae</taxon>
        <taxon>Thelonectria</taxon>
    </lineage>
</organism>
<feature type="compositionally biased region" description="Basic and acidic residues" evidence="8">
    <location>
        <begin position="335"/>
        <end position="368"/>
    </location>
</feature>
<dbReference type="Proteomes" id="UP000777438">
    <property type="component" value="Unassembled WGS sequence"/>
</dbReference>